<feature type="transmembrane region" description="Helical" evidence="1">
    <location>
        <begin position="58"/>
        <end position="78"/>
    </location>
</feature>
<dbReference type="EMBL" id="CP009621">
    <property type="protein sequence ID" value="AKD02928.1"/>
    <property type="molecule type" value="Genomic_DNA"/>
</dbReference>
<dbReference type="OrthoDB" id="851295at2"/>
<keyword evidence="1" id="KW-1133">Transmembrane helix</keyword>
<organism evidence="2 3">
    <name type="scientific">Pontibacter korlensis</name>
    <dbReference type="NCBI Taxonomy" id="400092"/>
    <lineage>
        <taxon>Bacteria</taxon>
        <taxon>Pseudomonadati</taxon>
        <taxon>Bacteroidota</taxon>
        <taxon>Cytophagia</taxon>
        <taxon>Cytophagales</taxon>
        <taxon>Hymenobacteraceae</taxon>
        <taxon>Pontibacter</taxon>
    </lineage>
</organism>
<dbReference type="HOGENOM" id="CLU_1509284_0_0_10"/>
<gene>
    <name evidence="2" type="ORF">PKOR_07055</name>
</gene>
<keyword evidence="1" id="KW-0472">Membrane</keyword>
<accession>A0A0E3ZEE7</accession>
<keyword evidence="3" id="KW-1185">Reference proteome</keyword>
<dbReference type="RefSeq" id="WP_046309946.1">
    <property type="nucleotide sequence ID" value="NZ_CBCSCY010000001.1"/>
</dbReference>
<evidence type="ECO:0000313" key="3">
    <source>
        <dbReference type="Proteomes" id="UP000033109"/>
    </source>
</evidence>
<name>A0A0E3ZEE7_9BACT</name>
<sequence>MELIPVQKSFEETYRQLLFTDRYLVSAANRKYLIRGVVYAVFTVAIVLIFIFTDSSYGASGIFILPLFWVCFGLYLLYLRWRTHKRRKVILKELAQSSIEESSSDMRLSFTEDEVSVMQNQSVTSVKWDSFRAFLEEEDTVYLFQDEPYAAWSFSEKEIGSVAVSRLKELARSKLPIL</sequence>
<dbReference type="KEGG" id="pko:PKOR_07055"/>
<proteinExistence type="predicted"/>
<feature type="transmembrane region" description="Helical" evidence="1">
    <location>
        <begin position="32"/>
        <end position="52"/>
    </location>
</feature>
<evidence type="ECO:0008006" key="4">
    <source>
        <dbReference type="Google" id="ProtNLM"/>
    </source>
</evidence>
<evidence type="ECO:0000256" key="1">
    <source>
        <dbReference type="SAM" id="Phobius"/>
    </source>
</evidence>
<protein>
    <recommendedName>
        <fullName evidence="4">YcxB-like protein domain-containing protein</fullName>
    </recommendedName>
</protein>
<dbReference type="STRING" id="400092.PKOR_07055"/>
<dbReference type="Proteomes" id="UP000033109">
    <property type="component" value="Chromosome"/>
</dbReference>
<keyword evidence="1" id="KW-0812">Transmembrane</keyword>
<evidence type="ECO:0000313" key="2">
    <source>
        <dbReference type="EMBL" id="AKD02928.1"/>
    </source>
</evidence>
<dbReference type="PATRIC" id="fig|400092.3.peg.1568"/>
<dbReference type="AlphaFoldDB" id="A0A0E3ZEE7"/>
<reference evidence="2 3" key="1">
    <citation type="journal article" date="2015" name="Sci. Rep.">
        <title>Unraveling adaptation of Pontibacter korlensis to radiation and infertility in desert through complete genome and comparative transcriptomic analysis.</title>
        <authorList>
            <person name="Dai J."/>
            <person name="Dai W."/>
            <person name="Qiu C."/>
            <person name="Yang Z."/>
            <person name="Zhang Y."/>
            <person name="Zhou M."/>
            <person name="Zhang L."/>
            <person name="Fang C."/>
            <person name="Gao Q."/>
            <person name="Yang Q."/>
            <person name="Li X."/>
            <person name="Wang Z."/>
            <person name="Wang Z."/>
            <person name="Jia Z."/>
            <person name="Chen X."/>
        </authorList>
    </citation>
    <scope>NUCLEOTIDE SEQUENCE [LARGE SCALE GENOMIC DNA]</scope>
    <source>
        <strain evidence="2 3">X14-1T</strain>
    </source>
</reference>